<evidence type="ECO:0000256" key="3">
    <source>
        <dbReference type="ARBA" id="ARBA00018242"/>
    </source>
</evidence>
<comment type="subcellular location">
    <subcellularLocation>
        <location evidence="1">Nucleus</location>
    </subcellularLocation>
</comment>
<name>A0ABR2YF54_9CHLO</name>
<dbReference type="SMART" id="SM00500">
    <property type="entry name" value="SFM"/>
    <property type="match status" value="1"/>
</dbReference>
<dbReference type="EMBL" id="JALJOT010000013">
    <property type="protein sequence ID" value="KAK9904116.1"/>
    <property type="molecule type" value="Genomic_DNA"/>
</dbReference>
<reference evidence="10 11" key="1">
    <citation type="journal article" date="2024" name="Nat. Commun.">
        <title>Phylogenomics reveals the evolutionary origins of lichenization in chlorophyte algae.</title>
        <authorList>
            <person name="Puginier C."/>
            <person name="Libourel C."/>
            <person name="Otte J."/>
            <person name="Skaloud P."/>
            <person name="Haon M."/>
            <person name="Grisel S."/>
            <person name="Petersen M."/>
            <person name="Berrin J.G."/>
            <person name="Delaux P.M."/>
            <person name="Dal Grande F."/>
            <person name="Keller J."/>
        </authorList>
    </citation>
    <scope>NUCLEOTIDE SEQUENCE [LARGE SCALE GENOMIC DNA]</scope>
    <source>
        <strain evidence="10 11">SAG 216-7</strain>
    </source>
</reference>
<keyword evidence="5" id="KW-0747">Spliceosome</keyword>
<keyword evidence="6" id="KW-0508">mRNA splicing</keyword>
<dbReference type="SUPFAM" id="SSF47938">
    <property type="entry name" value="Functional domain of the splicing factor Prp18"/>
    <property type="match status" value="1"/>
</dbReference>
<accession>A0ABR2YF54</accession>
<organism evidence="10 11">
    <name type="scientific">Coccomyxa subellipsoidea</name>
    <dbReference type="NCBI Taxonomy" id="248742"/>
    <lineage>
        <taxon>Eukaryota</taxon>
        <taxon>Viridiplantae</taxon>
        <taxon>Chlorophyta</taxon>
        <taxon>core chlorophytes</taxon>
        <taxon>Trebouxiophyceae</taxon>
        <taxon>Trebouxiophyceae incertae sedis</taxon>
        <taxon>Coccomyxaceae</taxon>
        <taxon>Coccomyxa</taxon>
    </lineage>
</organism>
<gene>
    <name evidence="10" type="ORF">WJX75_004917</name>
</gene>
<dbReference type="InterPro" id="IPR014906">
    <property type="entry name" value="PRP4-like"/>
</dbReference>
<comment type="similarity">
    <text evidence="2">Belongs to the PRP18 family.</text>
</comment>
<feature type="compositionally biased region" description="Basic and acidic residues" evidence="8">
    <location>
        <begin position="150"/>
        <end position="167"/>
    </location>
</feature>
<evidence type="ECO:0000256" key="2">
    <source>
        <dbReference type="ARBA" id="ARBA00008137"/>
    </source>
</evidence>
<protein>
    <recommendedName>
        <fullName evidence="3">Pre-mRNA-splicing factor 18</fullName>
    </recommendedName>
</protein>
<evidence type="ECO:0000256" key="8">
    <source>
        <dbReference type="SAM" id="MobiDB-lite"/>
    </source>
</evidence>
<evidence type="ECO:0000256" key="4">
    <source>
        <dbReference type="ARBA" id="ARBA00022664"/>
    </source>
</evidence>
<evidence type="ECO:0000256" key="5">
    <source>
        <dbReference type="ARBA" id="ARBA00022728"/>
    </source>
</evidence>
<proteinExistence type="inferred from homology"/>
<evidence type="ECO:0000256" key="6">
    <source>
        <dbReference type="ARBA" id="ARBA00023187"/>
    </source>
</evidence>
<dbReference type="PANTHER" id="PTHR13007">
    <property type="entry name" value="PRE-MRNA SPLICING FACTOR-RELATED"/>
    <property type="match status" value="1"/>
</dbReference>
<dbReference type="Gene3D" id="4.10.280.110">
    <property type="entry name" value="Pre-mRNA processing factor 4 domain"/>
    <property type="match status" value="1"/>
</dbReference>
<dbReference type="Pfam" id="PF08799">
    <property type="entry name" value="PRP4"/>
    <property type="match status" value="1"/>
</dbReference>
<dbReference type="PANTHER" id="PTHR13007:SF19">
    <property type="entry name" value="PRE-MRNA-SPLICING FACTOR 18"/>
    <property type="match status" value="1"/>
</dbReference>
<sequence length="441" mass="50494">MDALKALLEKKRKDVPAGKFGDRKFVKQSELEDLRLKRLREEEQAELEEKKQRKRSRTDQDGHSLQRHESGAKEVELDREEVIRRLRLLQQPVTLFGEDDAARAARLRKAQEDFQMEDEHTDGQQANSLLLLQKEGKLKAKQVLSGSDPTVKKDMPASKLPDEKDGVAEEMEEEETETARMFRQAAEALKEKREEDAMSVEERISKYFKQWCKEWGEDLDRRPETVKKTGGGNQATIQYQQTMTFIKPLYKQLKQKLVHPEMVAGLYMIVQAIKQRNYLHAYDVYMRLAIGNNPWPIGVTSVGIHERSAREKISHVMNGGAHIMNDEATRKYLQAVKRLLTFVQRAYPTDPSRSVDFDGFRDAGRGAAGSGSDKQALLEAERRGLMPLLEAPKHFHDKDGTIAVPRKWDNILKQSEVYKEISKGPPRTPPRSPLQGNPTKA</sequence>
<dbReference type="Proteomes" id="UP001491310">
    <property type="component" value="Unassembled WGS sequence"/>
</dbReference>
<keyword evidence="4" id="KW-0507">mRNA processing</keyword>
<keyword evidence="7" id="KW-0539">Nucleus</keyword>
<evidence type="ECO:0000256" key="1">
    <source>
        <dbReference type="ARBA" id="ARBA00004123"/>
    </source>
</evidence>
<keyword evidence="11" id="KW-1185">Reference proteome</keyword>
<dbReference type="InterPro" id="IPR039979">
    <property type="entry name" value="PRPF18"/>
</dbReference>
<comment type="caution">
    <text evidence="10">The sequence shown here is derived from an EMBL/GenBank/DDBJ whole genome shotgun (WGS) entry which is preliminary data.</text>
</comment>
<evidence type="ECO:0000259" key="9">
    <source>
        <dbReference type="SMART" id="SM00500"/>
    </source>
</evidence>
<dbReference type="InterPro" id="IPR004098">
    <property type="entry name" value="Prp18"/>
</dbReference>
<evidence type="ECO:0000313" key="10">
    <source>
        <dbReference type="EMBL" id="KAK9904116.1"/>
    </source>
</evidence>
<dbReference type="Pfam" id="PF02840">
    <property type="entry name" value="Prp18"/>
    <property type="match status" value="1"/>
</dbReference>
<evidence type="ECO:0000313" key="11">
    <source>
        <dbReference type="Proteomes" id="UP001491310"/>
    </source>
</evidence>
<feature type="region of interest" description="Disordered" evidence="8">
    <location>
        <begin position="419"/>
        <end position="441"/>
    </location>
</feature>
<dbReference type="SUPFAM" id="SSF158230">
    <property type="entry name" value="PRP4-like"/>
    <property type="match status" value="1"/>
</dbReference>
<feature type="region of interest" description="Disordered" evidence="8">
    <location>
        <begin position="143"/>
        <end position="178"/>
    </location>
</feature>
<feature type="region of interest" description="Disordered" evidence="8">
    <location>
        <begin position="42"/>
        <end position="76"/>
    </location>
</feature>
<evidence type="ECO:0000256" key="7">
    <source>
        <dbReference type="ARBA" id="ARBA00023242"/>
    </source>
</evidence>
<feature type="domain" description="Pre-mRNA processing factor 4 (PRP4)-like" evidence="9">
    <location>
        <begin position="77"/>
        <end position="126"/>
    </location>
</feature>
<dbReference type="InterPro" id="IPR036285">
    <property type="entry name" value="PRP4-like_sf"/>
</dbReference>
<dbReference type="Gene3D" id="1.20.940.10">
    <property type="entry name" value="Functional domain of the splicing factor Prp18"/>
    <property type="match status" value="1"/>
</dbReference>